<reference evidence="1 2" key="1">
    <citation type="submission" date="2024-07" db="EMBL/GenBank/DDBJ databases">
        <title>Section-level genome sequencing and comparative genomics of Aspergillus sections Usti and Cavernicolus.</title>
        <authorList>
            <consortium name="Lawrence Berkeley National Laboratory"/>
            <person name="Nybo J.L."/>
            <person name="Vesth T.C."/>
            <person name="Theobald S."/>
            <person name="Frisvad J.C."/>
            <person name="Larsen T.O."/>
            <person name="Kjaerboelling I."/>
            <person name="Rothschild-Mancinelli K."/>
            <person name="Lyhne E.K."/>
            <person name="Kogle M.E."/>
            <person name="Barry K."/>
            <person name="Clum A."/>
            <person name="Na H."/>
            <person name="Ledsgaard L."/>
            <person name="Lin J."/>
            <person name="Lipzen A."/>
            <person name="Kuo A."/>
            <person name="Riley R."/>
            <person name="Mondo S."/>
            <person name="Labutti K."/>
            <person name="Haridas S."/>
            <person name="Pangalinan J."/>
            <person name="Salamov A.A."/>
            <person name="Simmons B.A."/>
            <person name="Magnuson J.K."/>
            <person name="Chen J."/>
            <person name="Drula E."/>
            <person name="Henrissat B."/>
            <person name="Wiebenga A."/>
            <person name="Lubbers R.J."/>
            <person name="Gomes A.C."/>
            <person name="Makela M.R."/>
            <person name="Stajich J."/>
            <person name="Grigoriev I.V."/>
            <person name="Mortensen U.H."/>
            <person name="De Vries R.P."/>
            <person name="Baker S.E."/>
            <person name="Andersen M.R."/>
        </authorList>
    </citation>
    <scope>NUCLEOTIDE SEQUENCE [LARGE SCALE GENOMIC DNA]</scope>
    <source>
        <strain evidence="1 2">CBS 123904</strain>
    </source>
</reference>
<dbReference type="Proteomes" id="UP001610446">
    <property type="component" value="Unassembled WGS sequence"/>
</dbReference>
<gene>
    <name evidence="1" type="ORF">BJY01DRAFT_248384</name>
</gene>
<protein>
    <recommendedName>
        <fullName evidence="3">S-adenosyl-L-methionine-dependent methyltransferase</fullName>
    </recommendedName>
</protein>
<name>A0ABR4JV46_9EURO</name>
<evidence type="ECO:0000313" key="1">
    <source>
        <dbReference type="EMBL" id="KAL2843922.1"/>
    </source>
</evidence>
<comment type="caution">
    <text evidence="1">The sequence shown here is derived from an EMBL/GenBank/DDBJ whole genome shotgun (WGS) entry which is preliminary data.</text>
</comment>
<keyword evidence="2" id="KW-1185">Reference proteome</keyword>
<accession>A0ABR4JV46</accession>
<organism evidence="1 2">
    <name type="scientific">Aspergillus pseudoustus</name>
    <dbReference type="NCBI Taxonomy" id="1810923"/>
    <lineage>
        <taxon>Eukaryota</taxon>
        <taxon>Fungi</taxon>
        <taxon>Dikarya</taxon>
        <taxon>Ascomycota</taxon>
        <taxon>Pezizomycotina</taxon>
        <taxon>Eurotiomycetes</taxon>
        <taxon>Eurotiomycetidae</taxon>
        <taxon>Eurotiales</taxon>
        <taxon>Aspergillaceae</taxon>
        <taxon>Aspergillus</taxon>
        <taxon>Aspergillus subgen. Nidulantes</taxon>
    </lineage>
</organism>
<evidence type="ECO:0000313" key="2">
    <source>
        <dbReference type="Proteomes" id="UP001610446"/>
    </source>
</evidence>
<dbReference type="InterPro" id="IPR029063">
    <property type="entry name" value="SAM-dependent_MTases_sf"/>
</dbReference>
<dbReference type="Gene3D" id="3.40.50.150">
    <property type="entry name" value="Vaccinia Virus protein VP39"/>
    <property type="match status" value="1"/>
</dbReference>
<sequence>MAEDTKDYLIGTNQHASARLNLQHYWATLTCGYLMHPDIPVPEDARIADIATGTGIWPISLSPTLPLNAHLDGFDITDAQFPPREWLLGNVCLEKLDILSSVPERLHGIYDVVAIRFFTLMVRDNDVSTLVGNLLSLLSRYPFHPVGRQLGEPGGYLQWIEPDISAMRALSPRPDIKSDASEDLMRDAAQFLRDFRIFYDLLHVLPETCEKAGMTNIKYYNPPTVSAIRPIFGYGAVGGYEEFSHSILDKYGPTPSLGSGDDLRKRLEVVRGELEQGVGFEQSLYVLVAQKPVEFEG</sequence>
<dbReference type="SUPFAM" id="SSF53335">
    <property type="entry name" value="S-adenosyl-L-methionine-dependent methyltransferases"/>
    <property type="match status" value="1"/>
</dbReference>
<evidence type="ECO:0008006" key="3">
    <source>
        <dbReference type="Google" id="ProtNLM"/>
    </source>
</evidence>
<proteinExistence type="predicted"/>
<dbReference type="EMBL" id="JBFXLU010000085">
    <property type="protein sequence ID" value="KAL2843922.1"/>
    <property type="molecule type" value="Genomic_DNA"/>
</dbReference>